<evidence type="ECO:0000313" key="2">
    <source>
        <dbReference type="EMBL" id="KAL1848930.1"/>
    </source>
</evidence>
<name>A0ABR3VZ24_9PEZI</name>
<dbReference type="PANTHER" id="PTHR33112:SF10">
    <property type="entry name" value="TOL"/>
    <property type="match status" value="1"/>
</dbReference>
<keyword evidence="3" id="KW-1185">Reference proteome</keyword>
<protein>
    <recommendedName>
        <fullName evidence="1">Heterokaryon incompatibility domain-containing protein</fullName>
    </recommendedName>
</protein>
<comment type="caution">
    <text evidence="2">The sequence shown here is derived from an EMBL/GenBank/DDBJ whole genome shotgun (WGS) entry which is preliminary data.</text>
</comment>
<organism evidence="2 3">
    <name type="scientific">Diaporthe australafricana</name>
    <dbReference type="NCBI Taxonomy" id="127596"/>
    <lineage>
        <taxon>Eukaryota</taxon>
        <taxon>Fungi</taxon>
        <taxon>Dikarya</taxon>
        <taxon>Ascomycota</taxon>
        <taxon>Pezizomycotina</taxon>
        <taxon>Sordariomycetes</taxon>
        <taxon>Sordariomycetidae</taxon>
        <taxon>Diaporthales</taxon>
        <taxon>Diaporthaceae</taxon>
        <taxon>Diaporthe</taxon>
    </lineage>
</organism>
<dbReference type="Proteomes" id="UP001583177">
    <property type="component" value="Unassembled WGS sequence"/>
</dbReference>
<gene>
    <name evidence="2" type="ORF">Daus18300_013439</name>
</gene>
<dbReference type="EMBL" id="JAWRVE010000209">
    <property type="protein sequence ID" value="KAL1848930.1"/>
    <property type="molecule type" value="Genomic_DNA"/>
</dbReference>
<evidence type="ECO:0000259" key="1">
    <source>
        <dbReference type="Pfam" id="PF06985"/>
    </source>
</evidence>
<proteinExistence type="predicted"/>
<evidence type="ECO:0000313" key="3">
    <source>
        <dbReference type="Proteomes" id="UP001583177"/>
    </source>
</evidence>
<feature type="domain" description="Heterokaryon incompatibility" evidence="1">
    <location>
        <begin position="124"/>
        <end position="278"/>
    </location>
</feature>
<reference evidence="2 3" key="1">
    <citation type="journal article" date="2024" name="IMA Fungus">
        <title>IMA Genome - F19 : A genome assembly and annotation guide to empower mycologists, including annotated draft genome sequences of Ceratocystis pirilliformis, Diaporthe australafricana, Fusarium ophioides, Paecilomyces lecythidis, and Sporothrix stenoceras.</title>
        <authorList>
            <person name="Aylward J."/>
            <person name="Wilson A.M."/>
            <person name="Visagie C.M."/>
            <person name="Spraker J."/>
            <person name="Barnes I."/>
            <person name="Buitendag C."/>
            <person name="Ceriani C."/>
            <person name="Del Mar Angel L."/>
            <person name="du Plessis D."/>
            <person name="Fuchs T."/>
            <person name="Gasser K."/>
            <person name="Kramer D."/>
            <person name="Li W."/>
            <person name="Munsamy K."/>
            <person name="Piso A."/>
            <person name="Price J.L."/>
            <person name="Sonnekus B."/>
            <person name="Thomas C."/>
            <person name="van der Nest A."/>
            <person name="van Dijk A."/>
            <person name="van Heerden A."/>
            <person name="van Vuuren N."/>
            <person name="Yilmaz N."/>
            <person name="Duong T.A."/>
            <person name="van der Merwe N.A."/>
            <person name="Wingfield M.J."/>
            <person name="Wingfield B.D."/>
        </authorList>
    </citation>
    <scope>NUCLEOTIDE SEQUENCE [LARGE SCALE GENOMIC DNA]</scope>
    <source>
        <strain evidence="2 3">CMW 18300</strain>
    </source>
</reference>
<accession>A0ABR3VZ24</accession>
<dbReference type="InterPro" id="IPR010730">
    <property type="entry name" value="HET"/>
</dbReference>
<dbReference type="Pfam" id="PF06985">
    <property type="entry name" value="HET"/>
    <property type="match status" value="1"/>
</dbReference>
<dbReference type="PANTHER" id="PTHR33112">
    <property type="entry name" value="DOMAIN PROTEIN, PUTATIVE-RELATED"/>
    <property type="match status" value="1"/>
</dbReference>
<sequence>MVSRGYGELTLSVELKSMPTSSGTAFIFETEECPDQDPFAETIGRGSQDAANDDISPTSCNYTGSKYTAEFVKRHLAQCQAKHEKCRKARPETPWYPTRLVEVLPECQGVRVIETSDSRPAGPYAALSHCWGKSNMLRLVKASLGPMKDHIALSELPRTFRHAVQFAQDIGINFVWIDSLCIIQDSPADWDKESRTMFSVYKNAECNIAATHSSNSDGGLFATRDLAVLSSGSLVVENNVPGLNGRRVCANPHRFFKKSFDREIGGSPLVSRGWVFQERAISPRVVHFGSTQVFWDCNELLESDVVPGLRIDLSYCNDSMDLYSRLGSAVPRHVALPVPRVIRTIDEALEAWETVATRYSSLAFTFMKDKSVAILGVADAMCDAFATAPAEIGAAIGNIEVHSSPNLGYCAGMWLQDIQRQMTWAAYGKGQRRNPHAPSWSWLSLDGYVEWRWWKGGEGEELESKVNLATLQPFNGHMVKDSLPSARETDYLHIWCNLHAIKHFPSAHVRSALNRPHGYLYTDLARNEYTITTKGIGLPLATATFDCEYECDGSSDEGKQLYFLPLIQNGHKKYMEGRISGLVVRPVDGGRPGEYIRRGCAVVQVQRTGHLQAKEPSDWQLRNTLRKLRLVKKSPLNVDFSYETYDENTDRHLIKLL</sequence>